<feature type="transmembrane region" description="Helical" evidence="8">
    <location>
        <begin position="195"/>
        <end position="219"/>
    </location>
</feature>
<feature type="compositionally biased region" description="Basic and acidic residues" evidence="7">
    <location>
        <begin position="245"/>
        <end position="255"/>
    </location>
</feature>
<evidence type="ECO:0000256" key="8">
    <source>
        <dbReference type="SAM" id="Phobius"/>
    </source>
</evidence>
<dbReference type="InterPro" id="IPR051836">
    <property type="entry name" value="Kremen_rcpt"/>
</dbReference>
<dbReference type="InterPro" id="IPR002889">
    <property type="entry name" value="WSC_carb-bd"/>
</dbReference>
<evidence type="ECO:0000256" key="2">
    <source>
        <dbReference type="ARBA" id="ARBA00022692"/>
    </source>
</evidence>
<feature type="region of interest" description="Disordered" evidence="7">
    <location>
        <begin position="230"/>
        <end position="273"/>
    </location>
</feature>
<dbReference type="AlphaFoldDB" id="A0A0D2E3Z8"/>
<dbReference type="PANTHER" id="PTHR24269">
    <property type="entry name" value="KREMEN PROTEIN"/>
    <property type="match status" value="1"/>
</dbReference>
<dbReference type="PANTHER" id="PTHR24269:SF16">
    <property type="entry name" value="PROTEIN SLG1"/>
    <property type="match status" value="1"/>
</dbReference>
<dbReference type="Pfam" id="PF01822">
    <property type="entry name" value="WSC"/>
    <property type="match status" value="1"/>
</dbReference>
<feature type="region of interest" description="Disordered" evidence="7">
    <location>
        <begin position="138"/>
        <end position="166"/>
    </location>
</feature>
<evidence type="ECO:0000256" key="5">
    <source>
        <dbReference type="ARBA" id="ARBA00023136"/>
    </source>
</evidence>
<feature type="domain" description="WSC" evidence="10">
    <location>
        <begin position="41"/>
        <end position="130"/>
    </location>
</feature>
<keyword evidence="6" id="KW-0325">Glycoprotein</keyword>
<reference evidence="11 12" key="1">
    <citation type="submission" date="2015-01" db="EMBL/GenBank/DDBJ databases">
        <title>The Genome Sequence of Capronia semiimmersa CBS27337.</title>
        <authorList>
            <consortium name="The Broad Institute Genomics Platform"/>
            <person name="Cuomo C."/>
            <person name="de Hoog S."/>
            <person name="Gorbushina A."/>
            <person name="Stielow B."/>
            <person name="Teixiera M."/>
            <person name="Abouelleil A."/>
            <person name="Chapman S.B."/>
            <person name="Priest M."/>
            <person name="Young S.K."/>
            <person name="Wortman J."/>
            <person name="Nusbaum C."/>
            <person name="Birren B."/>
        </authorList>
    </citation>
    <scope>NUCLEOTIDE SEQUENCE [LARGE SCALE GENOMIC DNA]</scope>
    <source>
        <strain evidence="11 12">CBS 27337</strain>
    </source>
</reference>
<feature type="chain" id="PRO_5002251958" description="WSC domain-containing protein" evidence="9">
    <location>
        <begin position="26"/>
        <end position="296"/>
    </location>
</feature>
<keyword evidence="3 9" id="KW-0732">Signal</keyword>
<evidence type="ECO:0000256" key="6">
    <source>
        <dbReference type="ARBA" id="ARBA00023180"/>
    </source>
</evidence>
<dbReference type="PROSITE" id="PS51212">
    <property type="entry name" value="WSC"/>
    <property type="match status" value="1"/>
</dbReference>
<dbReference type="GO" id="GO:0005886">
    <property type="term" value="C:plasma membrane"/>
    <property type="evidence" value="ECO:0007669"/>
    <property type="project" value="TreeGrafter"/>
</dbReference>
<keyword evidence="4 8" id="KW-1133">Transmembrane helix</keyword>
<evidence type="ECO:0000256" key="7">
    <source>
        <dbReference type="SAM" id="MobiDB-lite"/>
    </source>
</evidence>
<keyword evidence="2 8" id="KW-0812">Transmembrane</keyword>
<evidence type="ECO:0000313" key="12">
    <source>
        <dbReference type="Proteomes" id="UP000054266"/>
    </source>
</evidence>
<gene>
    <name evidence="11" type="ORF">PV04_04948</name>
</gene>
<keyword evidence="5 8" id="KW-0472">Membrane</keyword>
<feature type="signal peptide" evidence="9">
    <location>
        <begin position="1"/>
        <end position="25"/>
    </location>
</feature>
<feature type="compositionally biased region" description="Low complexity" evidence="7">
    <location>
        <begin position="141"/>
        <end position="163"/>
    </location>
</feature>
<evidence type="ECO:0000313" key="11">
    <source>
        <dbReference type="EMBL" id="KIW69047.1"/>
    </source>
</evidence>
<dbReference type="SMART" id="SM00321">
    <property type="entry name" value="WSC"/>
    <property type="match status" value="1"/>
</dbReference>
<evidence type="ECO:0000256" key="9">
    <source>
        <dbReference type="SAM" id="SignalP"/>
    </source>
</evidence>
<evidence type="ECO:0000256" key="3">
    <source>
        <dbReference type="ARBA" id="ARBA00022729"/>
    </source>
</evidence>
<organism evidence="11 12">
    <name type="scientific">Phialophora macrospora</name>
    <dbReference type="NCBI Taxonomy" id="1851006"/>
    <lineage>
        <taxon>Eukaryota</taxon>
        <taxon>Fungi</taxon>
        <taxon>Dikarya</taxon>
        <taxon>Ascomycota</taxon>
        <taxon>Pezizomycotina</taxon>
        <taxon>Eurotiomycetes</taxon>
        <taxon>Chaetothyriomycetidae</taxon>
        <taxon>Chaetothyriales</taxon>
        <taxon>Herpotrichiellaceae</taxon>
        <taxon>Phialophora</taxon>
    </lineage>
</organism>
<proteinExistence type="predicted"/>
<evidence type="ECO:0000256" key="1">
    <source>
        <dbReference type="ARBA" id="ARBA00004167"/>
    </source>
</evidence>
<protein>
    <recommendedName>
        <fullName evidence="10">WSC domain-containing protein</fullName>
    </recommendedName>
</protein>
<accession>A0A0D2E3Z8</accession>
<dbReference type="HOGENOM" id="CLU_024893_0_0_1"/>
<dbReference type="Proteomes" id="UP000054266">
    <property type="component" value="Unassembled WGS sequence"/>
</dbReference>
<evidence type="ECO:0000256" key="4">
    <source>
        <dbReference type="ARBA" id="ARBA00022989"/>
    </source>
</evidence>
<dbReference type="EMBL" id="KN846958">
    <property type="protein sequence ID" value="KIW69047.1"/>
    <property type="molecule type" value="Genomic_DNA"/>
</dbReference>
<dbReference type="STRING" id="5601.A0A0D2E3Z8"/>
<evidence type="ECO:0000259" key="10">
    <source>
        <dbReference type="PROSITE" id="PS51212"/>
    </source>
</evidence>
<keyword evidence="12" id="KW-1185">Reference proteome</keyword>
<comment type="subcellular location">
    <subcellularLocation>
        <location evidence="1">Membrane</location>
        <topology evidence="1">Single-pass membrane protein</topology>
    </subcellularLocation>
</comment>
<name>A0A0D2E3Z8_9EURO</name>
<sequence length="296" mass="30991">MARSILRAVALTSAYALLVALPVSAQDDSSAAPTSTSAPKAITTLGCYDHPDPLTVQADYDFQSSGYCQTQCVELNKPVMAITGGSTCYCGDEIPALDQEVDPKNCNTVCAGYGLSTCGGIGYWQVYLTGLTGDVETAPNTTTTTSSSSPQGTGGSDSTSTQPAVVTQPGHTVVVTQSSTAVADQNKSSGSSNKVAIAVGVVVGVVGLAGIIGGILLYLRHKRNREIEEEHRRNAAVSSFVGSAKSDKSSTDQRLDPSIYSHSRQSIGSIADERDFSRRILQVRNPDRDSKQSTMA</sequence>